<organism evidence="2 3">
    <name type="scientific">Aspergillus homomorphus (strain CBS 101889)</name>
    <dbReference type="NCBI Taxonomy" id="1450537"/>
    <lineage>
        <taxon>Eukaryota</taxon>
        <taxon>Fungi</taxon>
        <taxon>Dikarya</taxon>
        <taxon>Ascomycota</taxon>
        <taxon>Pezizomycotina</taxon>
        <taxon>Eurotiomycetes</taxon>
        <taxon>Eurotiomycetidae</taxon>
        <taxon>Eurotiales</taxon>
        <taxon>Aspergillaceae</taxon>
        <taxon>Aspergillus</taxon>
        <taxon>Aspergillus subgen. Circumdati</taxon>
    </lineage>
</organism>
<evidence type="ECO:0000256" key="1">
    <source>
        <dbReference type="SAM" id="MobiDB-lite"/>
    </source>
</evidence>
<dbReference type="Proteomes" id="UP000248961">
    <property type="component" value="Unassembled WGS sequence"/>
</dbReference>
<name>A0A395I130_ASPHC</name>
<dbReference type="RefSeq" id="XP_025552012.1">
    <property type="nucleotide sequence ID" value="XM_025700031.1"/>
</dbReference>
<gene>
    <name evidence="2" type="ORF">BO97DRAFT_47123</name>
</gene>
<keyword evidence="3" id="KW-1185">Reference proteome</keyword>
<dbReference type="EMBL" id="KZ824281">
    <property type="protein sequence ID" value="RAL12858.1"/>
    <property type="molecule type" value="Genomic_DNA"/>
</dbReference>
<feature type="region of interest" description="Disordered" evidence="1">
    <location>
        <begin position="10"/>
        <end position="78"/>
    </location>
</feature>
<proteinExistence type="predicted"/>
<dbReference type="VEuPathDB" id="FungiDB:BO97DRAFT_47123"/>
<reference evidence="2 3" key="1">
    <citation type="submission" date="2018-02" db="EMBL/GenBank/DDBJ databases">
        <title>The genomes of Aspergillus section Nigri reveals drivers in fungal speciation.</title>
        <authorList>
            <consortium name="DOE Joint Genome Institute"/>
            <person name="Vesth T.C."/>
            <person name="Nybo J."/>
            <person name="Theobald S."/>
            <person name="Brandl J."/>
            <person name="Frisvad J.C."/>
            <person name="Nielsen K.F."/>
            <person name="Lyhne E.K."/>
            <person name="Kogle M.E."/>
            <person name="Kuo A."/>
            <person name="Riley R."/>
            <person name="Clum A."/>
            <person name="Nolan M."/>
            <person name="Lipzen A."/>
            <person name="Salamov A."/>
            <person name="Henrissat B."/>
            <person name="Wiebenga A."/>
            <person name="De vries R.P."/>
            <person name="Grigoriev I.V."/>
            <person name="Mortensen U.H."/>
            <person name="Andersen M.R."/>
            <person name="Baker S.E."/>
        </authorList>
    </citation>
    <scope>NUCLEOTIDE SEQUENCE [LARGE SCALE GENOMIC DNA]</scope>
    <source>
        <strain evidence="2 3">CBS 101889</strain>
    </source>
</reference>
<sequence>MMPLWVMILPSPANNNRQRLPSAGNSLFRLTGPGPPSACHGITPRRQQPSPGGRQPECADLHVSTPLGLGPGAPSRSI</sequence>
<dbReference type="GeneID" id="37204320"/>
<accession>A0A395I130</accession>
<evidence type="ECO:0000313" key="3">
    <source>
        <dbReference type="Proteomes" id="UP000248961"/>
    </source>
</evidence>
<feature type="compositionally biased region" description="Polar residues" evidence="1">
    <location>
        <begin position="12"/>
        <end position="25"/>
    </location>
</feature>
<protein>
    <submittedName>
        <fullName evidence="2">Uncharacterized protein</fullName>
    </submittedName>
</protein>
<evidence type="ECO:0000313" key="2">
    <source>
        <dbReference type="EMBL" id="RAL12858.1"/>
    </source>
</evidence>
<dbReference type="AlphaFoldDB" id="A0A395I130"/>